<protein>
    <submittedName>
        <fullName evidence="2">Uncharacterized protein</fullName>
    </submittedName>
</protein>
<dbReference type="EMBL" id="KV001805">
    <property type="protein sequence ID" value="KZV38545.1"/>
    <property type="molecule type" value="Genomic_DNA"/>
</dbReference>
<evidence type="ECO:0000313" key="2">
    <source>
        <dbReference type="EMBL" id="KZV38545.1"/>
    </source>
</evidence>
<accession>A0A2Z7C2P9</accession>
<name>A0A2Z7C2P9_9LAMI</name>
<evidence type="ECO:0000256" key="1">
    <source>
        <dbReference type="SAM" id="MobiDB-lite"/>
    </source>
</evidence>
<sequence length="477" mass="52739">MRNSCFIICSLSYCYIFNKFVPTADHLTLRSTTVHSAVGFLRIAHLLLVLLCISHQLFVQISTVHQISLQLYLQISSAVLVYLHLFQLLVKNENFNHYFIASASFAWFNSELSTRPDSGIWGSPVLLSSRPNKTLEEISRHDVTGALPERRPSAAVPHEIFARQPCDVAPSATHGRAQGAALSAHRPASSGALHVPSSPTSVQQASPEQPSPRDQRPISSREAAPSVAQRRATKRGQRAGSRVGQPRRATSARCSGRSPSATGELRASMRKLRPALTQNCATLAQKSGIVDRPLRVKRAAVCAWASTTIGKSRVAKDPISMRTSWRSNSDIVSVTSIGYPRMSASGESSTTMHRLLHASGSHPIPTPYDPKRVDKRVKVRFLSRRVSMTFRVVRTNQYNQDLGLIHSTNGNHLESPNEGSSIDHQVTIYLHAQNITMFPTNETWYFASQKLVSSSGGLILIWTAQSTRNMFRIHSDY</sequence>
<feature type="region of interest" description="Disordered" evidence="1">
    <location>
        <begin position="169"/>
        <end position="265"/>
    </location>
</feature>
<organism evidence="2 3">
    <name type="scientific">Dorcoceras hygrometricum</name>
    <dbReference type="NCBI Taxonomy" id="472368"/>
    <lineage>
        <taxon>Eukaryota</taxon>
        <taxon>Viridiplantae</taxon>
        <taxon>Streptophyta</taxon>
        <taxon>Embryophyta</taxon>
        <taxon>Tracheophyta</taxon>
        <taxon>Spermatophyta</taxon>
        <taxon>Magnoliopsida</taxon>
        <taxon>eudicotyledons</taxon>
        <taxon>Gunneridae</taxon>
        <taxon>Pentapetalae</taxon>
        <taxon>asterids</taxon>
        <taxon>lamiids</taxon>
        <taxon>Lamiales</taxon>
        <taxon>Gesneriaceae</taxon>
        <taxon>Didymocarpoideae</taxon>
        <taxon>Trichosporeae</taxon>
        <taxon>Loxocarpinae</taxon>
        <taxon>Dorcoceras</taxon>
    </lineage>
</organism>
<gene>
    <name evidence="2" type="ORF">F511_20259</name>
</gene>
<evidence type="ECO:0000313" key="3">
    <source>
        <dbReference type="Proteomes" id="UP000250235"/>
    </source>
</evidence>
<keyword evidence="3" id="KW-1185">Reference proteome</keyword>
<proteinExistence type="predicted"/>
<dbReference type="Proteomes" id="UP000250235">
    <property type="component" value="Unassembled WGS sequence"/>
</dbReference>
<dbReference type="AlphaFoldDB" id="A0A2Z7C2P9"/>
<feature type="compositionally biased region" description="Polar residues" evidence="1">
    <location>
        <begin position="197"/>
        <end position="208"/>
    </location>
</feature>
<reference evidence="2 3" key="1">
    <citation type="journal article" date="2015" name="Proc. Natl. Acad. Sci. U.S.A.">
        <title>The resurrection genome of Boea hygrometrica: A blueprint for survival of dehydration.</title>
        <authorList>
            <person name="Xiao L."/>
            <person name="Yang G."/>
            <person name="Zhang L."/>
            <person name="Yang X."/>
            <person name="Zhao S."/>
            <person name="Ji Z."/>
            <person name="Zhou Q."/>
            <person name="Hu M."/>
            <person name="Wang Y."/>
            <person name="Chen M."/>
            <person name="Xu Y."/>
            <person name="Jin H."/>
            <person name="Xiao X."/>
            <person name="Hu G."/>
            <person name="Bao F."/>
            <person name="Hu Y."/>
            <person name="Wan P."/>
            <person name="Li L."/>
            <person name="Deng X."/>
            <person name="Kuang T."/>
            <person name="Xiang C."/>
            <person name="Zhu J.K."/>
            <person name="Oliver M.J."/>
            <person name="He Y."/>
        </authorList>
    </citation>
    <scope>NUCLEOTIDE SEQUENCE [LARGE SCALE GENOMIC DNA]</scope>
    <source>
        <strain evidence="3">cv. XS01</strain>
    </source>
</reference>